<dbReference type="Gene3D" id="3.30.70.2520">
    <property type="match status" value="1"/>
</dbReference>
<evidence type="ECO:0000256" key="3">
    <source>
        <dbReference type="ARBA" id="ARBA00005466"/>
    </source>
</evidence>
<evidence type="ECO:0000256" key="8">
    <source>
        <dbReference type="ARBA" id="ARBA00033418"/>
    </source>
</evidence>
<dbReference type="Gene3D" id="3.30.465.10">
    <property type="match status" value="1"/>
</dbReference>
<evidence type="ECO:0000259" key="11">
    <source>
        <dbReference type="PROSITE" id="PS51387"/>
    </source>
</evidence>
<dbReference type="PANTHER" id="PTHR43762:SF1">
    <property type="entry name" value="D-ARABINONO-1,4-LACTONE OXIDASE"/>
    <property type="match status" value="1"/>
</dbReference>
<comment type="catalytic activity">
    <reaction evidence="9">
        <text>D-arabinono-1,4-lactone + O2 = dehydro-D-arabinono-1,4-lactone + H2O2 + H(+)</text>
        <dbReference type="Rhea" id="RHEA:23756"/>
        <dbReference type="ChEBI" id="CHEBI:15378"/>
        <dbReference type="ChEBI" id="CHEBI:15379"/>
        <dbReference type="ChEBI" id="CHEBI:16240"/>
        <dbReference type="ChEBI" id="CHEBI:16292"/>
        <dbReference type="ChEBI" id="CHEBI:58277"/>
        <dbReference type="EC" id="1.1.3.37"/>
    </reaction>
</comment>
<keyword evidence="7 9" id="KW-0560">Oxidoreductase</keyword>
<dbReference type="OrthoDB" id="610608at2759"/>
<dbReference type="InterPro" id="IPR016166">
    <property type="entry name" value="FAD-bd_PCMH"/>
</dbReference>
<dbReference type="NCBIfam" id="TIGR01678">
    <property type="entry name" value="FAD_lactone_ox"/>
    <property type="match status" value="1"/>
</dbReference>
<protein>
    <recommendedName>
        <fullName evidence="4 9">D-arabinono-1,4-lactone oxidase</fullName>
        <shortName evidence="9">ALO</shortName>
        <ecNumber evidence="4 9">1.1.3.37</ecNumber>
    </recommendedName>
    <alternativeName>
        <fullName evidence="8 9">L-galactono-gamma-lactone oxidase</fullName>
    </alternativeName>
</protein>
<evidence type="ECO:0000256" key="4">
    <source>
        <dbReference type="ARBA" id="ARBA00013136"/>
    </source>
</evidence>
<keyword evidence="9" id="KW-0496">Mitochondrion</keyword>
<evidence type="ECO:0000256" key="1">
    <source>
        <dbReference type="ARBA" id="ARBA00001974"/>
    </source>
</evidence>
<keyword evidence="6 9" id="KW-0274">FAD</keyword>
<dbReference type="AlphaFoldDB" id="A0A4S2MQK8"/>
<dbReference type="InParanoid" id="A0A4S2MQK8"/>
<name>A0A4S2MQK8_9PEZI</name>
<dbReference type="Pfam" id="PF04030">
    <property type="entry name" value="ALO"/>
    <property type="match status" value="1"/>
</dbReference>
<dbReference type="GO" id="GO:0031966">
    <property type="term" value="C:mitochondrial membrane"/>
    <property type="evidence" value="ECO:0007669"/>
    <property type="project" value="UniProtKB-SubCell"/>
</dbReference>
<dbReference type="EC" id="1.1.3.37" evidence="4 9"/>
<dbReference type="GO" id="GO:0071949">
    <property type="term" value="F:FAD binding"/>
    <property type="evidence" value="ECO:0007669"/>
    <property type="project" value="UniProtKB-UniRule"/>
</dbReference>
<keyword evidence="13" id="KW-1185">Reference proteome</keyword>
<evidence type="ECO:0000256" key="6">
    <source>
        <dbReference type="ARBA" id="ARBA00022827"/>
    </source>
</evidence>
<reference evidence="12 13" key="1">
    <citation type="submission" date="2019-04" db="EMBL/GenBank/DDBJ databases">
        <title>Comparative genomics and transcriptomics to analyze fruiting body development in filamentous ascomycetes.</title>
        <authorList>
            <consortium name="DOE Joint Genome Institute"/>
            <person name="Lutkenhaus R."/>
            <person name="Traeger S."/>
            <person name="Breuer J."/>
            <person name="Kuo A."/>
            <person name="Lipzen A."/>
            <person name="Pangilinan J."/>
            <person name="Dilworth D."/>
            <person name="Sandor L."/>
            <person name="Poggeler S."/>
            <person name="Barry K."/>
            <person name="Grigoriev I.V."/>
            <person name="Nowrousian M."/>
        </authorList>
    </citation>
    <scope>NUCLEOTIDE SEQUENCE [LARGE SCALE GENOMIC DNA]</scope>
    <source>
        <strain evidence="12 13">CBS 389.68</strain>
    </source>
</reference>
<dbReference type="FunCoup" id="A0A4S2MQK8">
    <property type="interactions" value="64"/>
</dbReference>
<organism evidence="12 13">
    <name type="scientific">Ascodesmis nigricans</name>
    <dbReference type="NCBI Taxonomy" id="341454"/>
    <lineage>
        <taxon>Eukaryota</taxon>
        <taxon>Fungi</taxon>
        <taxon>Dikarya</taxon>
        <taxon>Ascomycota</taxon>
        <taxon>Pezizomycotina</taxon>
        <taxon>Pezizomycetes</taxon>
        <taxon>Pezizales</taxon>
        <taxon>Ascodesmidaceae</taxon>
        <taxon>Ascodesmis</taxon>
    </lineage>
</organism>
<dbReference type="InterPro" id="IPR036318">
    <property type="entry name" value="FAD-bd_PCMH-like_sf"/>
</dbReference>
<evidence type="ECO:0000256" key="7">
    <source>
        <dbReference type="ARBA" id="ARBA00023002"/>
    </source>
</evidence>
<dbReference type="InterPro" id="IPR007173">
    <property type="entry name" value="ALO_C"/>
</dbReference>
<dbReference type="InterPro" id="IPR006094">
    <property type="entry name" value="Oxid_FAD_bind_N"/>
</dbReference>
<evidence type="ECO:0000256" key="5">
    <source>
        <dbReference type="ARBA" id="ARBA00022630"/>
    </source>
</evidence>
<feature type="compositionally biased region" description="Polar residues" evidence="10">
    <location>
        <begin position="437"/>
        <end position="446"/>
    </location>
</feature>
<dbReference type="GO" id="GO:0003885">
    <property type="term" value="F:D-arabinono-1,4-lactone oxidase activity"/>
    <property type="evidence" value="ECO:0007669"/>
    <property type="project" value="UniProtKB-UniRule"/>
</dbReference>
<dbReference type="InterPro" id="IPR016167">
    <property type="entry name" value="FAD-bd_PCMH_sub1"/>
</dbReference>
<feature type="region of interest" description="Disordered" evidence="10">
    <location>
        <begin position="422"/>
        <end position="446"/>
    </location>
</feature>
<comment type="cofactor">
    <cofactor evidence="1 9">
        <name>FAD</name>
        <dbReference type="ChEBI" id="CHEBI:57692"/>
    </cofactor>
</comment>
<evidence type="ECO:0000256" key="10">
    <source>
        <dbReference type="SAM" id="MobiDB-lite"/>
    </source>
</evidence>
<dbReference type="Gene3D" id="3.30.43.10">
    <property type="entry name" value="Uridine Diphospho-n-acetylenolpyruvylglucosamine Reductase, domain 2"/>
    <property type="match status" value="1"/>
</dbReference>
<dbReference type="Pfam" id="PF01565">
    <property type="entry name" value="FAD_binding_4"/>
    <property type="match status" value="1"/>
</dbReference>
<evidence type="ECO:0000313" key="13">
    <source>
        <dbReference type="Proteomes" id="UP000298138"/>
    </source>
</evidence>
<dbReference type="PROSITE" id="PS51387">
    <property type="entry name" value="FAD_PCMH"/>
    <property type="match status" value="1"/>
</dbReference>
<evidence type="ECO:0000313" key="12">
    <source>
        <dbReference type="EMBL" id="TGZ79365.1"/>
    </source>
</evidence>
<sequence length="540" mass="60671">MDPTAHSEFYKYTTPLITPLSFDPATSTHIPFRATPHHTHRTWARTYTSHPELYLQPASLPELRLIIHLARQTRKTLTLTGSSHSPSTITQTTSWLINLDNFSRVVSADPTDTTITVEAGIRLHQLLKELDALGWTMRNLGSITEQSVAGAIATGTHGSSLRHGLLSDSVVEITIMLANGELVTCSKDKNTELFRAALVSLGALGVVTHVKFQAVKAFDLRWTQKVVDWTEFVENWDNADWHHHEFARCWWFPYSGKAVVWYADKTEEPRTGRPASWYAEGWRRWGYEAALYVATWFPSLVPVVERWVFRMQYGKLLAGEVVGAVEKSDEALTMDCLFSQLVNEWAIPLHHGPAALRRLTAWLTHDLKSANIPISPSNIFVHAPIEVRVSNTCPTDPTTSAFETPRPFLDQSIVPSALLSPSSLSTSTTAEGGATEKTVSSPAGSESPTLYLNATLYRPFHRNPPHWQRYYTAFELLMKEYGGKPHWAKNCVSVGREEWAGMYGEGMRRWREVRRGVDPEGVFVGEWLSGCVLGEEKEVQ</sequence>
<dbReference type="UniPathway" id="UPA00771">
    <property type="reaction ID" value="UER00766"/>
</dbReference>
<dbReference type="EMBL" id="ML220132">
    <property type="protein sequence ID" value="TGZ79365.1"/>
    <property type="molecule type" value="Genomic_DNA"/>
</dbReference>
<gene>
    <name evidence="12" type="ORF">EX30DRAFT_355766</name>
</gene>
<comment type="similarity">
    <text evidence="3 9">Belongs to the oxygen-dependent FAD-linked oxidoreductase family.</text>
</comment>
<evidence type="ECO:0000256" key="9">
    <source>
        <dbReference type="RuleBase" id="RU367158"/>
    </source>
</evidence>
<dbReference type="STRING" id="341454.A0A4S2MQK8"/>
<accession>A0A4S2MQK8</accession>
<feature type="domain" description="FAD-binding PCMH-type" evidence="11">
    <location>
        <begin position="47"/>
        <end position="217"/>
    </location>
</feature>
<dbReference type="PIRSF" id="PIRSF000136">
    <property type="entry name" value="LGO_GLO"/>
    <property type="match status" value="1"/>
</dbReference>
<dbReference type="InterPro" id="IPR030654">
    <property type="entry name" value="Sugar_lactone_oxidase"/>
</dbReference>
<dbReference type="Proteomes" id="UP000298138">
    <property type="component" value="Unassembled WGS sequence"/>
</dbReference>
<evidence type="ECO:0000256" key="2">
    <source>
        <dbReference type="ARBA" id="ARBA00005083"/>
    </source>
</evidence>
<comment type="pathway">
    <text evidence="2 9">Cofactor biosynthesis; D-erythroascorbate biosynthesis; dehydro-D-arabinono-1,4-lactone from D-arabinose: step 2/2.</text>
</comment>
<proteinExistence type="inferred from homology"/>
<dbReference type="PANTHER" id="PTHR43762">
    <property type="entry name" value="L-GULONOLACTONE OXIDASE"/>
    <property type="match status" value="1"/>
</dbReference>
<dbReference type="SUPFAM" id="SSF56176">
    <property type="entry name" value="FAD-binding/transporter-associated domain-like"/>
    <property type="match status" value="1"/>
</dbReference>
<keyword evidence="5 9" id="KW-0285">Flavoprotein</keyword>
<dbReference type="InterPro" id="IPR010031">
    <property type="entry name" value="FAD_lactone_oxidase-like"/>
</dbReference>
<dbReference type="InterPro" id="IPR016169">
    <property type="entry name" value="FAD-bd_PCMH_sub2"/>
</dbReference>
<comment type="subcellular location">
    <subcellularLocation>
        <location evidence="9">Mitochondrion membrane</location>
    </subcellularLocation>
</comment>